<keyword evidence="3" id="KW-1185">Reference proteome</keyword>
<feature type="chain" id="PRO_5046780106" description="Secreted protein" evidence="1">
    <location>
        <begin position="21"/>
        <end position="113"/>
    </location>
</feature>
<accession>A0ABS9DZ43</accession>
<sequence length="113" mass="11501">MTHFLIALALVLATSVPAFARAMPMTQAVATAPVCIGHDCSGHHSPGQAHHRPMGARCIAPTCTSAVALPISGASAVALIDTVLTTYHPLAASSHLGLRPIPDAPPPRSLALS</sequence>
<dbReference type="Proteomes" id="UP001521209">
    <property type="component" value="Unassembled WGS sequence"/>
</dbReference>
<reference evidence="2 3" key="1">
    <citation type="submission" date="2022-01" db="EMBL/GenBank/DDBJ databases">
        <authorList>
            <person name="Won M."/>
            <person name="Kim S.-J."/>
            <person name="Kwon S.-W."/>
        </authorList>
    </citation>
    <scope>NUCLEOTIDE SEQUENCE [LARGE SCALE GENOMIC DNA]</scope>
    <source>
        <strain evidence="2 3">KCTC 23505</strain>
    </source>
</reference>
<name>A0ABS9DZ43_9PROT</name>
<evidence type="ECO:0000256" key="1">
    <source>
        <dbReference type="SAM" id="SignalP"/>
    </source>
</evidence>
<dbReference type="RefSeq" id="WP_235705314.1">
    <property type="nucleotide sequence ID" value="NZ_JAKGBZ010000036.1"/>
</dbReference>
<organism evidence="2 3">
    <name type="scientific">Acidiphilium iwatense</name>
    <dbReference type="NCBI Taxonomy" id="768198"/>
    <lineage>
        <taxon>Bacteria</taxon>
        <taxon>Pseudomonadati</taxon>
        <taxon>Pseudomonadota</taxon>
        <taxon>Alphaproteobacteria</taxon>
        <taxon>Acetobacterales</taxon>
        <taxon>Acidocellaceae</taxon>
        <taxon>Acidiphilium</taxon>
    </lineage>
</organism>
<protein>
    <recommendedName>
        <fullName evidence="4">Secreted protein</fullName>
    </recommendedName>
</protein>
<proteinExistence type="predicted"/>
<evidence type="ECO:0008006" key="4">
    <source>
        <dbReference type="Google" id="ProtNLM"/>
    </source>
</evidence>
<evidence type="ECO:0000313" key="3">
    <source>
        <dbReference type="Proteomes" id="UP001521209"/>
    </source>
</evidence>
<dbReference type="EMBL" id="JAKGBZ010000036">
    <property type="protein sequence ID" value="MCF3948021.1"/>
    <property type="molecule type" value="Genomic_DNA"/>
</dbReference>
<evidence type="ECO:0000313" key="2">
    <source>
        <dbReference type="EMBL" id="MCF3948021.1"/>
    </source>
</evidence>
<keyword evidence="1" id="KW-0732">Signal</keyword>
<feature type="signal peptide" evidence="1">
    <location>
        <begin position="1"/>
        <end position="20"/>
    </location>
</feature>
<gene>
    <name evidence="2" type="ORF">L2A60_15190</name>
</gene>
<comment type="caution">
    <text evidence="2">The sequence shown here is derived from an EMBL/GenBank/DDBJ whole genome shotgun (WGS) entry which is preliminary data.</text>
</comment>